<accession>A0A1J1J6V6</accession>
<dbReference type="EMBL" id="CVRI01000074">
    <property type="protein sequence ID" value="CRL08131.1"/>
    <property type="molecule type" value="Genomic_DNA"/>
</dbReference>
<evidence type="ECO:0000313" key="1">
    <source>
        <dbReference type="EMBL" id="CRL08131.1"/>
    </source>
</evidence>
<gene>
    <name evidence="1" type="ORF">CLUMA_CG021158</name>
</gene>
<sequence length="87" mass="10561">MTVFLEKHLVVIFETSFKGSRQKHYDDLPLYIFNLFTFSALWCYLTDIENFWNFVPEKCFSKFIVAITLKFPDDQLDQFEMTIREME</sequence>
<protein>
    <submittedName>
        <fullName evidence="1">CLUMA_CG021158, isoform A</fullName>
    </submittedName>
</protein>
<dbReference type="Proteomes" id="UP000183832">
    <property type="component" value="Unassembled WGS sequence"/>
</dbReference>
<proteinExistence type="predicted"/>
<evidence type="ECO:0000313" key="2">
    <source>
        <dbReference type="Proteomes" id="UP000183832"/>
    </source>
</evidence>
<name>A0A1J1J6V6_9DIPT</name>
<keyword evidence="2" id="KW-1185">Reference proteome</keyword>
<reference evidence="1 2" key="1">
    <citation type="submission" date="2015-04" db="EMBL/GenBank/DDBJ databases">
        <authorList>
            <person name="Syromyatnikov M.Y."/>
            <person name="Popov V.N."/>
        </authorList>
    </citation>
    <scope>NUCLEOTIDE SEQUENCE [LARGE SCALE GENOMIC DNA]</scope>
</reference>
<organism evidence="1 2">
    <name type="scientific">Clunio marinus</name>
    <dbReference type="NCBI Taxonomy" id="568069"/>
    <lineage>
        <taxon>Eukaryota</taxon>
        <taxon>Metazoa</taxon>
        <taxon>Ecdysozoa</taxon>
        <taxon>Arthropoda</taxon>
        <taxon>Hexapoda</taxon>
        <taxon>Insecta</taxon>
        <taxon>Pterygota</taxon>
        <taxon>Neoptera</taxon>
        <taxon>Endopterygota</taxon>
        <taxon>Diptera</taxon>
        <taxon>Nematocera</taxon>
        <taxon>Chironomoidea</taxon>
        <taxon>Chironomidae</taxon>
        <taxon>Clunio</taxon>
    </lineage>
</organism>
<dbReference type="AlphaFoldDB" id="A0A1J1J6V6"/>